<evidence type="ECO:0000256" key="2">
    <source>
        <dbReference type="SAM" id="Phobius"/>
    </source>
</evidence>
<dbReference type="EMBL" id="CP020442">
    <property type="protein sequence ID" value="ARC38579.1"/>
    <property type="molecule type" value="Genomic_DNA"/>
</dbReference>
<dbReference type="EMBL" id="CP031078">
    <property type="protein sequence ID" value="AYF00303.1"/>
    <property type="molecule type" value="Genomic_DNA"/>
</dbReference>
<dbReference type="EMBL" id="CP024422">
    <property type="protein sequence ID" value="ATQ57618.1"/>
    <property type="molecule type" value="Genomic_DNA"/>
</dbReference>
<reference evidence="5" key="4">
    <citation type="journal article" date="2018" name="Front. Microbiol.">
        <title>Genome Structure of the Opportunistic Pathogen Paracoccus yeei (Alphaproteobacteria) and Identification of Putative Virulence Factors.</title>
        <authorList>
            <person name="Lasek R."/>
            <person name="Szuplewska M."/>
            <person name="Mitura M."/>
            <person name="Decewicz P."/>
            <person name="Chmielowska C."/>
            <person name="Pawlot A."/>
            <person name="Sentkowska D."/>
            <person name="Czarnecki J."/>
            <person name="Bartosik D."/>
        </authorList>
    </citation>
    <scope>NUCLEOTIDE SEQUENCE</scope>
    <source>
        <strain evidence="5">CCUG 32053</strain>
    </source>
</reference>
<dbReference type="Proteomes" id="UP000272010">
    <property type="component" value="Chromosome"/>
</dbReference>
<evidence type="ECO:0000313" key="4">
    <source>
        <dbReference type="EMBL" id="ATQ57618.1"/>
    </source>
</evidence>
<evidence type="ECO:0000313" key="7">
    <source>
        <dbReference type="Proteomes" id="UP000229314"/>
    </source>
</evidence>
<evidence type="ECO:0000313" key="8">
    <source>
        <dbReference type="Proteomes" id="UP000272010"/>
    </source>
</evidence>
<evidence type="ECO:0000313" key="3">
    <source>
        <dbReference type="EMBL" id="ARC38579.1"/>
    </source>
</evidence>
<dbReference type="Proteomes" id="UP000191257">
    <property type="component" value="Chromosome"/>
</dbReference>
<dbReference type="AlphaFoldDB" id="A0A1V0GY21"/>
<reference evidence="3" key="3">
    <citation type="submission" date="2017-12" db="EMBL/GenBank/DDBJ databases">
        <title>FDA dAtabase for Regulatory Grade micrObial Sequences (FDA-ARGOS): Supporting development and validation of Infectious Disease Dx tests.</title>
        <authorList>
            <person name="Campos J."/>
            <person name="Goldberg B."/>
            <person name="Tallon L."/>
            <person name="Sadzewicz L."/>
            <person name="Sengamalay N."/>
            <person name="Ott S."/>
            <person name="Godinez A."/>
            <person name="Nagaraj S."/>
            <person name="Vyas G."/>
            <person name="Aluvathingal J."/>
            <person name="Nadendla S."/>
            <person name="Geyer C."/>
            <person name="Nandy P."/>
            <person name="Hobson J."/>
            <person name="Sichtig H."/>
        </authorList>
    </citation>
    <scope>NUCLEOTIDE SEQUENCE</scope>
    <source>
        <strain evidence="3">FDAARGOS_252</strain>
    </source>
</reference>
<dbReference type="eggNOG" id="ENOG50339KW">
    <property type="taxonomic scope" value="Bacteria"/>
</dbReference>
<evidence type="ECO:0000313" key="6">
    <source>
        <dbReference type="Proteomes" id="UP000191257"/>
    </source>
</evidence>
<reference evidence="4 7" key="2">
    <citation type="submission" date="2017-10" db="EMBL/GenBank/DDBJ databases">
        <title>Complete genome sequence of Paracoccus yeei TT13 isolated from human skin.</title>
        <authorList>
            <person name="Lee K."/>
            <person name="Lim J.Y."/>
            <person name="Hwang I."/>
        </authorList>
    </citation>
    <scope>NUCLEOTIDE SEQUENCE [LARGE SCALE GENOMIC DNA]</scope>
    <source>
        <strain evidence="4 7">TT13</strain>
    </source>
</reference>
<accession>A0A1V0GY21</accession>
<sequence length="90" mass="9518">MLPRVEHELHHRRRSRNVGLLVVLLAFVALVFGLSVVKITQGDMMEGFDHQPRASVLPHDPNPPARTAPVAAPGTPGAEQGVGTSPGGTP</sequence>
<dbReference type="Proteomes" id="UP000229314">
    <property type="component" value="Chromosome"/>
</dbReference>
<feature type="region of interest" description="Disordered" evidence="1">
    <location>
        <begin position="49"/>
        <end position="90"/>
    </location>
</feature>
<reference evidence="6" key="1">
    <citation type="submission" date="2017-03" db="EMBL/GenBank/DDBJ databases">
        <title>FDA dAtabase for Regulatory Grade micrObial Sequences (FDA-ARGOS): Supporting development and validation of Infectious Disease Dx tests.</title>
        <authorList>
            <person name="Minogue T."/>
            <person name="Wolcott M."/>
            <person name="Wasieloski L."/>
            <person name="Aguilar W."/>
            <person name="Moore D."/>
            <person name="Tallon L."/>
            <person name="Sadzewicz L."/>
            <person name="Sengamalay N."/>
            <person name="Ott S."/>
            <person name="Godinez A."/>
            <person name="Nagaraj S."/>
            <person name="Nadendla S."/>
            <person name="Geyer C."/>
            <person name="Sichtig H."/>
        </authorList>
    </citation>
    <scope>NUCLEOTIDE SEQUENCE [LARGE SCALE GENOMIC DNA]</scope>
    <source>
        <strain evidence="6">FDAARGOS_252</strain>
    </source>
</reference>
<evidence type="ECO:0000313" key="5">
    <source>
        <dbReference type="EMBL" id="AYF00303.1"/>
    </source>
</evidence>
<feature type="compositionally biased region" description="Low complexity" evidence="1">
    <location>
        <begin position="67"/>
        <end position="78"/>
    </location>
</feature>
<gene>
    <name evidence="3" type="ORF">A6J80_14730</name>
    <name evidence="5" type="ORF">PY32053_00626</name>
    <name evidence="4" type="ORF">PYTT13_09820</name>
</gene>
<keyword evidence="6" id="KW-1185">Reference proteome</keyword>
<dbReference type="STRING" id="147645.A6J80_14730"/>
<organism evidence="3 6">
    <name type="scientific">Paracoccus yeei</name>
    <dbReference type="NCBI Taxonomy" id="147645"/>
    <lineage>
        <taxon>Bacteria</taxon>
        <taxon>Pseudomonadati</taxon>
        <taxon>Pseudomonadota</taxon>
        <taxon>Alphaproteobacteria</taxon>
        <taxon>Rhodobacterales</taxon>
        <taxon>Paracoccaceae</taxon>
        <taxon>Paracoccus</taxon>
    </lineage>
</organism>
<evidence type="ECO:0008006" key="9">
    <source>
        <dbReference type="Google" id="ProtNLM"/>
    </source>
</evidence>
<dbReference type="KEGG" id="pye:A6J80_14730"/>
<proteinExistence type="predicted"/>
<keyword evidence="2" id="KW-1133">Transmembrane helix</keyword>
<protein>
    <recommendedName>
        <fullName evidence="9">Cytochrome C oxidase assembly protein</fullName>
    </recommendedName>
</protein>
<name>A0A1V0GY21_9RHOB</name>
<dbReference type="RefSeq" id="WP_028718320.1">
    <property type="nucleotide sequence ID" value="NZ_CAJGAB010000001.1"/>
</dbReference>
<dbReference type="GeneID" id="78897964"/>
<reference evidence="8" key="5">
    <citation type="submission" date="2018-07" db="EMBL/GenBank/DDBJ databases">
        <title>Genome Structure of the Opportunistic Pathogen Paracoccus yeei (Alphaproteobacteria) and Identification of Putative Virulence Factors.</title>
        <authorList>
            <person name="Lasek R."/>
            <person name="Szuplewska M."/>
            <person name="Mitura M."/>
            <person name="Decewicz P."/>
            <person name="Chmielowska C."/>
            <person name="Pawlot A."/>
            <person name="Sentkowska D."/>
            <person name="Czarnecki J."/>
            <person name="Bartosik D."/>
        </authorList>
    </citation>
    <scope>NUCLEOTIDE SEQUENCE [LARGE SCALE GENOMIC DNA]</scope>
    <source>
        <strain evidence="8">CCUG 32053</strain>
    </source>
</reference>
<feature type="transmembrane region" description="Helical" evidence="2">
    <location>
        <begin position="20"/>
        <end position="39"/>
    </location>
</feature>
<keyword evidence="2" id="KW-0472">Membrane</keyword>
<keyword evidence="2" id="KW-0812">Transmembrane</keyword>
<evidence type="ECO:0000256" key="1">
    <source>
        <dbReference type="SAM" id="MobiDB-lite"/>
    </source>
</evidence>